<dbReference type="Gene3D" id="3.40.190.10">
    <property type="entry name" value="Periplasmic binding protein-like II"/>
    <property type="match status" value="2"/>
</dbReference>
<dbReference type="PANTHER" id="PTHR30579">
    <property type="entry name" value="TRANSCRIPTIONAL REGULATOR"/>
    <property type="match status" value="1"/>
</dbReference>
<dbReference type="InterPro" id="IPR050176">
    <property type="entry name" value="LTTR"/>
</dbReference>
<accession>A0A0A1Z0X0</accession>
<dbReference type="Pfam" id="PF03466">
    <property type="entry name" value="LysR_substrate"/>
    <property type="match status" value="1"/>
</dbReference>
<organism evidence="6 7">
    <name type="scientific">Pseudomonas fluorescens LMG 5329</name>
    <dbReference type="NCBI Taxonomy" id="1324332"/>
    <lineage>
        <taxon>Bacteria</taxon>
        <taxon>Pseudomonadati</taxon>
        <taxon>Pseudomonadota</taxon>
        <taxon>Gammaproteobacteria</taxon>
        <taxon>Pseudomonadales</taxon>
        <taxon>Pseudomonadaceae</taxon>
        <taxon>Pseudomonas</taxon>
    </lineage>
</organism>
<comment type="similarity">
    <text evidence="1">Belongs to the LysR transcriptional regulatory family.</text>
</comment>
<dbReference type="PRINTS" id="PR00039">
    <property type="entry name" value="HTHLYSR"/>
</dbReference>
<dbReference type="PANTHER" id="PTHR30579:SF7">
    <property type="entry name" value="HTH-TYPE TRANSCRIPTIONAL REGULATOR LRHA-RELATED"/>
    <property type="match status" value="1"/>
</dbReference>
<dbReference type="SUPFAM" id="SSF46785">
    <property type="entry name" value="Winged helix' DNA-binding domain"/>
    <property type="match status" value="1"/>
</dbReference>
<comment type="caution">
    <text evidence="6">The sequence shown here is derived from an EMBL/GenBank/DDBJ whole genome shotgun (WGS) entry which is preliminary data.</text>
</comment>
<name>A0A0A1Z0X0_PSEFL</name>
<dbReference type="SUPFAM" id="SSF53850">
    <property type="entry name" value="Periplasmic binding protein-like II"/>
    <property type="match status" value="1"/>
</dbReference>
<dbReference type="FunFam" id="1.10.10.10:FF:000001">
    <property type="entry name" value="LysR family transcriptional regulator"/>
    <property type="match status" value="1"/>
</dbReference>
<dbReference type="Pfam" id="PF00126">
    <property type="entry name" value="HTH_1"/>
    <property type="match status" value="1"/>
</dbReference>
<dbReference type="InterPro" id="IPR036388">
    <property type="entry name" value="WH-like_DNA-bd_sf"/>
</dbReference>
<dbReference type="GO" id="GO:0003700">
    <property type="term" value="F:DNA-binding transcription factor activity"/>
    <property type="evidence" value="ECO:0007669"/>
    <property type="project" value="InterPro"/>
</dbReference>
<feature type="domain" description="HTH lysR-type" evidence="5">
    <location>
        <begin position="17"/>
        <end position="74"/>
    </location>
</feature>
<reference evidence="6 7" key="1">
    <citation type="journal article" date="2013" name="Genome Announc.">
        <title>Draft Genome Sequence of Pseudomonas fluorescens LMG 5329, a White Line-Inducing Principle-Producing Bioindicator for the Mushroom Pathogen Pseudomonas tolaasii.</title>
        <authorList>
            <person name="Ghequire M.G."/>
            <person name="Rokni-Zadeh H."/>
            <person name="Zarrineh P."/>
            <person name="De Mot R."/>
        </authorList>
    </citation>
    <scope>NUCLEOTIDE SEQUENCE [LARGE SCALE GENOMIC DNA]</scope>
    <source>
        <strain evidence="6 7">LMG 5329</strain>
    </source>
</reference>
<dbReference type="Proteomes" id="UP000030060">
    <property type="component" value="Unassembled WGS sequence"/>
</dbReference>
<evidence type="ECO:0000256" key="4">
    <source>
        <dbReference type="ARBA" id="ARBA00023163"/>
    </source>
</evidence>
<keyword evidence="3" id="KW-0238">DNA-binding</keyword>
<dbReference type="InterPro" id="IPR005119">
    <property type="entry name" value="LysR_subst-bd"/>
</dbReference>
<evidence type="ECO:0000313" key="6">
    <source>
        <dbReference type="EMBL" id="KGE66377.1"/>
    </source>
</evidence>
<proteinExistence type="inferred from homology"/>
<dbReference type="EMBL" id="ASGY01000140">
    <property type="protein sequence ID" value="KGE66377.1"/>
    <property type="molecule type" value="Genomic_DNA"/>
</dbReference>
<keyword evidence="4" id="KW-0804">Transcription</keyword>
<evidence type="ECO:0000256" key="1">
    <source>
        <dbReference type="ARBA" id="ARBA00009437"/>
    </source>
</evidence>
<evidence type="ECO:0000256" key="2">
    <source>
        <dbReference type="ARBA" id="ARBA00023015"/>
    </source>
</evidence>
<dbReference type="GO" id="GO:0003677">
    <property type="term" value="F:DNA binding"/>
    <property type="evidence" value="ECO:0007669"/>
    <property type="project" value="UniProtKB-KW"/>
</dbReference>
<evidence type="ECO:0000313" key="7">
    <source>
        <dbReference type="Proteomes" id="UP000030060"/>
    </source>
</evidence>
<dbReference type="PROSITE" id="PS50931">
    <property type="entry name" value="HTH_LYSR"/>
    <property type="match status" value="1"/>
</dbReference>
<evidence type="ECO:0000259" key="5">
    <source>
        <dbReference type="PROSITE" id="PS50931"/>
    </source>
</evidence>
<evidence type="ECO:0000256" key="3">
    <source>
        <dbReference type="ARBA" id="ARBA00023125"/>
    </source>
</evidence>
<sequence length="302" mass="33512">MFGVFTHSHWCVMRVNLDIQSLRSFLKVAELGSFTRAAQALSLTQPAISQQIRRLEDLLGVELFARDNRQVLLTLEGERLTGYAQQMVGINDKVGSLFDVSRIQESVTLGIPEYFSEEILQRVIPAVALELPAVRIVVKVARSTVLADAFDEGRLDICLMIDELQKVAGRSLHELSLVWLGGERGAALVAGQEVALALFKAPCVFRSLAIRRLEESGVKWRCVYECEDLMSLRSAVHAGVGVTLLPWFAQVQGLNKLDALAHFPALPGFGVELKQRVGWEPWYGPQLLAIIEAAWREEYGAA</sequence>
<keyword evidence="2" id="KW-0805">Transcription regulation</keyword>
<dbReference type="InterPro" id="IPR000847">
    <property type="entry name" value="LysR_HTH_N"/>
</dbReference>
<dbReference type="Gene3D" id="1.10.10.10">
    <property type="entry name" value="Winged helix-like DNA-binding domain superfamily/Winged helix DNA-binding domain"/>
    <property type="match status" value="1"/>
</dbReference>
<dbReference type="AlphaFoldDB" id="A0A0A1Z0X0"/>
<dbReference type="InterPro" id="IPR036390">
    <property type="entry name" value="WH_DNA-bd_sf"/>
</dbReference>
<gene>
    <name evidence="6" type="ORF">K814_0119035</name>
</gene>
<protein>
    <recommendedName>
        <fullName evidence="5">HTH lysR-type domain-containing protein</fullName>
    </recommendedName>
</protein>